<protein>
    <submittedName>
        <fullName evidence="1">Uncharacterized protein</fullName>
    </submittedName>
</protein>
<sequence>MDGLVPKVIYDFPLGVSEAVAKALKAIGRAKGVQLEVRGQCFLTRRWCPFPVERHTIMTRPLSDEPEGGV</sequence>
<dbReference type="KEGG" id="sur:STAUR_6849"/>
<proteinExistence type="predicted"/>
<gene>
    <name evidence="1" type="ordered locus">STAUR_6849</name>
</gene>
<name>E3FSY2_STIAD</name>
<evidence type="ECO:0000313" key="2">
    <source>
        <dbReference type="Proteomes" id="UP000001351"/>
    </source>
</evidence>
<dbReference type="AlphaFoldDB" id="E3FSY2"/>
<dbReference type="EMBL" id="CP002271">
    <property type="protein sequence ID" value="ADO74606.1"/>
    <property type="molecule type" value="Genomic_DNA"/>
</dbReference>
<organism evidence="1 2">
    <name type="scientific">Stigmatella aurantiaca (strain DW4/3-1)</name>
    <dbReference type="NCBI Taxonomy" id="378806"/>
    <lineage>
        <taxon>Bacteria</taxon>
        <taxon>Pseudomonadati</taxon>
        <taxon>Myxococcota</taxon>
        <taxon>Myxococcia</taxon>
        <taxon>Myxococcales</taxon>
        <taxon>Cystobacterineae</taxon>
        <taxon>Archangiaceae</taxon>
        <taxon>Stigmatella</taxon>
    </lineage>
</organism>
<dbReference type="HOGENOM" id="CLU_2755950_0_0_7"/>
<accession>E3FSY2</accession>
<evidence type="ECO:0000313" key="1">
    <source>
        <dbReference type="EMBL" id="ADO74606.1"/>
    </source>
</evidence>
<dbReference type="RefSeq" id="WP_013377515.1">
    <property type="nucleotide sequence ID" value="NC_014623.1"/>
</dbReference>
<keyword evidence="2" id="KW-1185">Reference proteome</keyword>
<dbReference type="Proteomes" id="UP000001351">
    <property type="component" value="Chromosome"/>
</dbReference>
<reference evidence="1 2" key="1">
    <citation type="journal article" date="2011" name="Mol. Biol. Evol.">
        <title>Comparative genomic analysis of fruiting body formation in Myxococcales.</title>
        <authorList>
            <person name="Huntley S."/>
            <person name="Hamann N."/>
            <person name="Wegener-Feldbrugge S."/>
            <person name="Treuner-Lange A."/>
            <person name="Kube M."/>
            <person name="Reinhardt R."/>
            <person name="Klages S."/>
            <person name="Muller R."/>
            <person name="Ronning C.M."/>
            <person name="Nierman W.C."/>
            <person name="Sogaard-Andersen L."/>
        </authorList>
    </citation>
    <scope>NUCLEOTIDE SEQUENCE [LARGE SCALE GENOMIC DNA]</scope>
    <source>
        <strain evidence="1 2">DW4/3-1</strain>
    </source>
</reference>